<feature type="site" description="Important for catalytic activity and substrate specificity; stabilizes the transition state when the phosphoryl donor is PPi; prevents ATP from binding by mimicking the alpha-phosphate group of ATP" evidence="10">
    <location>
        <position position="103"/>
    </location>
</feature>
<dbReference type="InterPro" id="IPR015912">
    <property type="entry name" value="Phosphofructokinase_CS"/>
</dbReference>
<dbReference type="InterPro" id="IPR000023">
    <property type="entry name" value="Phosphofructokinase_dom"/>
</dbReference>
<keyword evidence="5 10" id="KW-0808">Transferase</keyword>
<dbReference type="EC" id="2.7.1.90" evidence="10"/>
<keyword evidence="7 10" id="KW-0418">Kinase</keyword>
<dbReference type="GO" id="GO:0048029">
    <property type="term" value="F:monosaccharide binding"/>
    <property type="evidence" value="ECO:0007669"/>
    <property type="project" value="TreeGrafter"/>
</dbReference>
<keyword evidence="4 10" id="KW-0963">Cytoplasm</keyword>
<keyword evidence="8 10" id="KW-0460">Magnesium</keyword>
<feature type="binding site" description="in other chain" evidence="10">
    <location>
        <begin position="169"/>
        <end position="171"/>
    </location>
    <ligand>
        <name>substrate</name>
        <note>ligand shared between dimeric partners</note>
    </ligand>
</feature>
<dbReference type="OrthoDB" id="9802503at2"/>
<feature type="binding site" evidence="10">
    <location>
        <position position="10"/>
    </location>
    <ligand>
        <name>diphosphate</name>
        <dbReference type="ChEBI" id="CHEBI:33019"/>
    </ligand>
</feature>
<dbReference type="PIRSF" id="PIRSF000532">
    <property type="entry name" value="ATP_PFK_prok"/>
    <property type="match status" value="1"/>
</dbReference>
<dbReference type="InterPro" id="IPR035966">
    <property type="entry name" value="PKF_sf"/>
</dbReference>
<dbReference type="HAMAP" id="MF_01976">
    <property type="entry name" value="Phosphofructokinase_III"/>
    <property type="match status" value="1"/>
</dbReference>
<accession>A0A1C3EN62</accession>
<evidence type="ECO:0000256" key="1">
    <source>
        <dbReference type="ARBA" id="ARBA00001946"/>
    </source>
</evidence>
<dbReference type="InterPro" id="IPR022953">
    <property type="entry name" value="ATP_PFK"/>
</dbReference>
<dbReference type="Gene3D" id="3.40.50.450">
    <property type="match status" value="1"/>
</dbReference>
<feature type="binding site" evidence="10">
    <location>
        <position position="267"/>
    </location>
    <ligand>
        <name>substrate</name>
        <note>ligand shared between dimeric partners</note>
    </ligand>
</feature>
<reference evidence="12 13" key="1">
    <citation type="submission" date="2016-05" db="EMBL/GenBank/DDBJ databases">
        <title>Genomic and physiological characterization of Planctopirus sp. isolated from fresh water lake.</title>
        <authorList>
            <person name="Subhash Y."/>
            <person name="Ramana C."/>
        </authorList>
    </citation>
    <scope>NUCLEOTIDE SEQUENCE [LARGE SCALE GENOMIC DNA]</scope>
    <source>
        <strain evidence="12 13">JC280</strain>
    </source>
</reference>
<protein>
    <recommendedName>
        <fullName evidence="10">Pyrophosphate--fructose 6-phosphate 1-phosphotransferase</fullName>
        <ecNumber evidence="10">2.7.1.90</ecNumber>
    </recommendedName>
    <alternativeName>
        <fullName evidence="10">6-phosphofructokinase, pyrophosphate dependent</fullName>
    </alternativeName>
    <alternativeName>
        <fullName evidence="10">PPi-dependent phosphofructokinase</fullName>
        <shortName evidence="10">PPi-PFK</shortName>
    </alternativeName>
    <alternativeName>
        <fullName evidence="10">Pyrophosphate-dependent 6-phosphofructose-1-kinase</fullName>
    </alternativeName>
</protein>
<dbReference type="GO" id="GO:0070095">
    <property type="term" value="F:fructose-6-phosphate binding"/>
    <property type="evidence" value="ECO:0007669"/>
    <property type="project" value="TreeGrafter"/>
</dbReference>
<dbReference type="GO" id="GO:0030388">
    <property type="term" value="P:fructose 1,6-bisphosphate metabolic process"/>
    <property type="evidence" value="ECO:0007669"/>
    <property type="project" value="TreeGrafter"/>
</dbReference>
<dbReference type="Pfam" id="PF00365">
    <property type="entry name" value="PFK"/>
    <property type="match status" value="1"/>
</dbReference>
<evidence type="ECO:0000256" key="4">
    <source>
        <dbReference type="ARBA" id="ARBA00022490"/>
    </source>
</evidence>
<comment type="subcellular location">
    <subcellularLocation>
        <location evidence="2 10">Cytoplasm</location>
    </subcellularLocation>
</comment>
<comment type="pathway">
    <text evidence="3 10">Carbohydrate degradation; glycolysis; D-glyceraldehyde 3-phosphate and glycerone phosphate from D-glucose: step 3/4.</text>
</comment>
<feature type="domain" description="Phosphofructokinase" evidence="11">
    <location>
        <begin position="2"/>
        <end position="297"/>
    </location>
</feature>
<comment type="cofactor">
    <cofactor evidence="1 10">
        <name>Mg(2+)</name>
        <dbReference type="ChEBI" id="CHEBI:18420"/>
    </cofactor>
</comment>
<dbReference type="EMBL" id="LYDR01000039">
    <property type="protein sequence ID" value="ODA34693.1"/>
    <property type="molecule type" value="Genomic_DNA"/>
</dbReference>
<feature type="binding site" evidence="10">
    <location>
        <position position="162"/>
    </location>
    <ligand>
        <name>substrate</name>
        <note>ligand shared between dimeric partners</note>
    </ligand>
</feature>
<dbReference type="PANTHER" id="PTHR13697:SF52">
    <property type="entry name" value="ATP-DEPENDENT 6-PHOSPHOFRUCTOKINASE 3"/>
    <property type="match status" value="1"/>
</dbReference>
<gene>
    <name evidence="10" type="primary">pfp</name>
    <name evidence="12" type="ORF">A6X21_03195</name>
</gene>
<dbReference type="Proteomes" id="UP000094828">
    <property type="component" value="Unassembled WGS sequence"/>
</dbReference>
<dbReference type="AlphaFoldDB" id="A0A1C3EN62"/>
<dbReference type="GO" id="GO:0042802">
    <property type="term" value="F:identical protein binding"/>
    <property type="evidence" value="ECO:0007669"/>
    <property type="project" value="TreeGrafter"/>
</dbReference>
<evidence type="ECO:0000256" key="8">
    <source>
        <dbReference type="ARBA" id="ARBA00022842"/>
    </source>
</evidence>
<keyword evidence="13" id="KW-1185">Reference proteome</keyword>
<dbReference type="SUPFAM" id="SSF53784">
    <property type="entry name" value="Phosphofructokinase"/>
    <property type="match status" value="1"/>
</dbReference>
<dbReference type="GO" id="GO:0061621">
    <property type="term" value="P:canonical glycolysis"/>
    <property type="evidence" value="ECO:0007669"/>
    <property type="project" value="TreeGrafter"/>
</dbReference>
<evidence type="ECO:0000256" key="10">
    <source>
        <dbReference type="HAMAP-Rule" id="MF_01976"/>
    </source>
</evidence>
<dbReference type="GO" id="GO:0046872">
    <property type="term" value="F:metal ion binding"/>
    <property type="evidence" value="ECO:0007669"/>
    <property type="project" value="UniProtKB-KW"/>
</dbReference>
<dbReference type="GO" id="GO:0016208">
    <property type="term" value="F:AMP binding"/>
    <property type="evidence" value="ECO:0007669"/>
    <property type="project" value="TreeGrafter"/>
</dbReference>
<dbReference type="GO" id="GO:0047334">
    <property type="term" value="F:diphosphate-fructose-6-phosphate 1-phosphotransferase activity"/>
    <property type="evidence" value="ECO:0007669"/>
    <property type="project" value="UniProtKB-EC"/>
</dbReference>
<dbReference type="InterPro" id="IPR012829">
    <property type="entry name" value="Phosphofructokinase_III"/>
</dbReference>
<keyword evidence="9 10" id="KW-0324">Glycolysis</keyword>
<evidence type="ECO:0000256" key="3">
    <source>
        <dbReference type="ARBA" id="ARBA00004679"/>
    </source>
</evidence>
<comment type="activity regulation">
    <text evidence="10">Non-allosteric.</text>
</comment>
<dbReference type="STRING" id="1841610.A6X21_03195"/>
<comment type="caution">
    <text evidence="10">Lacks conserved residue(s) required for the propagation of feature annotation.</text>
</comment>
<evidence type="ECO:0000259" key="11">
    <source>
        <dbReference type="Pfam" id="PF00365"/>
    </source>
</evidence>
<evidence type="ECO:0000256" key="5">
    <source>
        <dbReference type="ARBA" id="ARBA00022679"/>
    </source>
</evidence>
<name>A0A1C3EN62_9PLAN</name>
<evidence type="ECO:0000256" key="9">
    <source>
        <dbReference type="ARBA" id="ARBA00023152"/>
    </source>
</evidence>
<dbReference type="NCBIfam" id="NF002872">
    <property type="entry name" value="PRK03202.1"/>
    <property type="match status" value="1"/>
</dbReference>
<evidence type="ECO:0000313" key="13">
    <source>
        <dbReference type="Proteomes" id="UP000094828"/>
    </source>
</evidence>
<evidence type="ECO:0000256" key="6">
    <source>
        <dbReference type="ARBA" id="ARBA00022723"/>
    </source>
</evidence>
<evidence type="ECO:0000313" key="12">
    <source>
        <dbReference type="EMBL" id="ODA34693.1"/>
    </source>
</evidence>
<dbReference type="PROSITE" id="PS00433">
    <property type="entry name" value="PHOSPHOFRUCTOKINASE"/>
    <property type="match status" value="1"/>
</dbReference>
<dbReference type="InterPro" id="IPR012003">
    <property type="entry name" value="ATP_PFK_prok-type"/>
</dbReference>
<keyword evidence="6 10" id="KW-0479">Metal-binding</keyword>
<evidence type="ECO:0000256" key="2">
    <source>
        <dbReference type="ARBA" id="ARBA00004496"/>
    </source>
</evidence>
<comment type="similarity">
    <text evidence="10">Belongs to the phosphofructokinase type A (PFKA) family. Mixed-substrate PFK group III subfamily.</text>
</comment>
<feature type="binding site" evidence="10">
    <location>
        <position position="102"/>
    </location>
    <ligand>
        <name>Mg(2+)</name>
        <dbReference type="ChEBI" id="CHEBI:18420"/>
        <note>catalytic</note>
    </ligand>
</feature>
<dbReference type="FunFam" id="3.40.50.460:FF:000002">
    <property type="entry name" value="ATP-dependent 6-phosphofructokinase"/>
    <property type="match status" value="1"/>
</dbReference>
<dbReference type="Gene3D" id="3.40.50.460">
    <property type="entry name" value="Phosphofructokinase domain"/>
    <property type="match status" value="1"/>
</dbReference>
<feature type="binding site" description="in other chain" evidence="10">
    <location>
        <position position="222"/>
    </location>
    <ligand>
        <name>substrate</name>
        <note>ligand shared between dimeric partners</note>
    </ligand>
</feature>
<dbReference type="GO" id="GO:0005524">
    <property type="term" value="F:ATP binding"/>
    <property type="evidence" value="ECO:0007669"/>
    <property type="project" value="InterPro"/>
</dbReference>
<dbReference type="UniPathway" id="UPA00109">
    <property type="reaction ID" value="UER00182"/>
</dbReference>
<sequence length="344" mass="36447">MKVGILTGGGDCPGLNAVIRGAVRVIGNAGGEVIGLQRGWRGAIDGIGTPLTLENTADILWKGGTILGSSRTNPYKNPDDVKKLLASYERLGLDALIAIGGDDTLGVANKLYNDHKLNTIGCPKTIDNDLSCTDVTFGFDTSINICMESIDRLRTTAESHQRIIVVETMGRHAGWIACEAGMAGSADYILVPEIKVDIEAMCNVLKKRREAGKMWGIVVASEGAVIAPEEGYVTSNAKVDDFGHVSLGGVGELVASIIEKRTGIETRHVILGHLQRGGTPSAYDRVLGTRLGVGAGRLVIAKKFGRMVALQGTSIVDVALQDAVGKLKTLDPAFYQDAAEFFTV</sequence>
<feature type="binding site" description="in other chain" evidence="10">
    <location>
        <begin position="273"/>
        <end position="276"/>
    </location>
    <ligand>
        <name>substrate</name>
        <note>ligand shared between dimeric partners</note>
    </ligand>
</feature>
<comment type="catalytic activity">
    <reaction evidence="10">
        <text>beta-D-fructose 6-phosphate + diphosphate = beta-D-fructose 1,6-bisphosphate + phosphate + H(+)</text>
        <dbReference type="Rhea" id="RHEA:13613"/>
        <dbReference type="ChEBI" id="CHEBI:15378"/>
        <dbReference type="ChEBI" id="CHEBI:32966"/>
        <dbReference type="ChEBI" id="CHEBI:33019"/>
        <dbReference type="ChEBI" id="CHEBI:43474"/>
        <dbReference type="ChEBI" id="CHEBI:57634"/>
        <dbReference type="EC" id="2.7.1.90"/>
    </reaction>
</comment>
<organism evidence="12 13">
    <name type="scientific">Planctopirus hydrillae</name>
    <dbReference type="NCBI Taxonomy" id="1841610"/>
    <lineage>
        <taxon>Bacteria</taxon>
        <taxon>Pseudomonadati</taxon>
        <taxon>Planctomycetota</taxon>
        <taxon>Planctomycetia</taxon>
        <taxon>Planctomycetales</taxon>
        <taxon>Planctomycetaceae</taxon>
        <taxon>Planctopirus</taxon>
    </lineage>
</organism>
<dbReference type="GO" id="GO:0006002">
    <property type="term" value="P:fructose 6-phosphate metabolic process"/>
    <property type="evidence" value="ECO:0007669"/>
    <property type="project" value="InterPro"/>
</dbReference>
<proteinExistence type="inferred from homology"/>
<dbReference type="PRINTS" id="PR00476">
    <property type="entry name" value="PHFRCTKINASE"/>
</dbReference>
<comment type="subunit">
    <text evidence="10">Homodimer or homotetramer.</text>
</comment>
<feature type="binding site" description="in other chain" evidence="10">
    <location>
        <begin position="125"/>
        <end position="127"/>
    </location>
    <ligand>
        <name>substrate</name>
        <note>ligand shared between dimeric partners</note>
    </ligand>
</feature>
<comment type="caution">
    <text evidence="12">The sequence shown here is derived from an EMBL/GenBank/DDBJ whole genome shotgun (WGS) entry which is preliminary data.</text>
</comment>
<feature type="site" description="Important for catalytic activity; stabilizes the transition state when the phosphoryl donor is PPi" evidence="10">
    <location>
        <position position="124"/>
    </location>
</feature>
<feature type="active site" description="Proton acceptor" evidence="10">
    <location>
        <position position="127"/>
    </location>
</feature>
<dbReference type="GO" id="GO:0005945">
    <property type="term" value="C:6-phosphofructokinase complex"/>
    <property type="evidence" value="ECO:0007669"/>
    <property type="project" value="TreeGrafter"/>
</dbReference>
<dbReference type="PANTHER" id="PTHR13697">
    <property type="entry name" value="PHOSPHOFRUCTOKINASE"/>
    <property type="match status" value="1"/>
</dbReference>
<evidence type="ECO:0000256" key="7">
    <source>
        <dbReference type="ARBA" id="ARBA00022777"/>
    </source>
</evidence>
<comment type="function">
    <text evidence="10">Catalyzes the phosphorylation of D-fructose 6-phosphate, the first committing step of glycolysis. Uses inorganic phosphate (PPi) as phosphoryl donor instead of ATP like common ATP-dependent phosphofructokinases (ATP-PFKs), which renders the reaction reversible, and can thus function both in glycolysis and gluconeogenesis. Consistently, PPi-PFK can replace the enzymes of both the forward (ATP-PFK) and reverse (fructose-bisphosphatase (FBPase)) reactions.</text>
</comment>
<dbReference type="GO" id="GO:0003872">
    <property type="term" value="F:6-phosphofructokinase activity"/>
    <property type="evidence" value="ECO:0007669"/>
    <property type="project" value="UniProtKB-UniRule"/>
</dbReference>
<dbReference type="RefSeq" id="WP_068846164.1">
    <property type="nucleotide sequence ID" value="NZ_LYDR01000039.1"/>
</dbReference>